<dbReference type="Proteomes" id="UP001219037">
    <property type="component" value="Chromosome"/>
</dbReference>
<feature type="transmembrane region" description="Helical" evidence="9">
    <location>
        <begin position="141"/>
        <end position="161"/>
    </location>
</feature>
<feature type="transmembrane region" description="Helical" evidence="9">
    <location>
        <begin position="45"/>
        <end position="65"/>
    </location>
</feature>
<feature type="region of interest" description="Disordered" evidence="8">
    <location>
        <begin position="445"/>
        <end position="495"/>
    </location>
</feature>
<feature type="transmembrane region" description="Helical" evidence="9">
    <location>
        <begin position="212"/>
        <end position="237"/>
    </location>
</feature>
<dbReference type="RefSeq" id="WP_278157665.1">
    <property type="nucleotide sequence ID" value="NZ_CP121252.1"/>
</dbReference>
<feature type="transmembrane region" description="Helical" evidence="9">
    <location>
        <begin position="173"/>
        <end position="206"/>
    </location>
</feature>
<evidence type="ECO:0000256" key="2">
    <source>
        <dbReference type="ARBA" id="ARBA00022475"/>
    </source>
</evidence>
<protein>
    <submittedName>
        <fullName evidence="10">Glycosyltransferase 87 family protein</fullName>
    </submittedName>
</protein>
<comment type="subcellular location">
    <subcellularLocation>
        <location evidence="1">Cell membrane</location>
        <topology evidence="1">Multi-pass membrane protein</topology>
    </subcellularLocation>
</comment>
<feature type="transmembrane region" description="Helical" evidence="9">
    <location>
        <begin position="244"/>
        <end position="267"/>
    </location>
</feature>
<evidence type="ECO:0000313" key="11">
    <source>
        <dbReference type="Proteomes" id="UP001219037"/>
    </source>
</evidence>
<evidence type="ECO:0000256" key="1">
    <source>
        <dbReference type="ARBA" id="ARBA00004651"/>
    </source>
</evidence>
<feature type="transmembrane region" description="Helical" evidence="9">
    <location>
        <begin position="339"/>
        <end position="357"/>
    </location>
</feature>
<dbReference type="EMBL" id="CP121252">
    <property type="protein sequence ID" value="WFP16532.1"/>
    <property type="molecule type" value="Genomic_DNA"/>
</dbReference>
<reference evidence="10 11" key="1">
    <citation type="submission" date="2023-04" db="EMBL/GenBank/DDBJ databases">
        <title>Funneling lignin-derived compounds into biodiesel using alkali-halophilic Citricoccus sp. P2.</title>
        <authorList>
            <person name="Luo C.-B."/>
        </authorList>
    </citation>
    <scope>NUCLEOTIDE SEQUENCE [LARGE SCALE GENOMIC DNA]</scope>
    <source>
        <strain evidence="10 11">P2</strain>
    </source>
</reference>
<keyword evidence="2" id="KW-1003">Cell membrane</keyword>
<proteinExistence type="inferred from homology"/>
<evidence type="ECO:0000256" key="4">
    <source>
        <dbReference type="ARBA" id="ARBA00022692"/>
    </source>
</evidence>
<comment type="similarity">
    <text evidence="7">Belongs to the glycosyltransferase 87 family.</text>
</comment>
<keyword evidence="5 9" id="KW-1133">Transmembrane helix</keyword>
<accession>A0ABY8H7D3</accession>
<dbReference type="Pfam" id="PF09594">
    <property type="entry name" value="GT87"/>
    <property type="match status" value="1"/>
</dbReference>
<feature type="transmembrane region" description="Helical" evidence="9">
    <location>
        <begin position="116"/>
        <end position="135"/>
    </location>
</feature>
<evidence type="ECO:0000256" key="9">
    <source>
        <dbReference type="SAM" id="Phobius"/>
    </source>
</evidence>
<evidence type="ECO:0000313" key="10">
    <source>
        <dbReference type="EMBL" id="WFP16532.1"/>
    </source>
</evidence>
<name>A0ABY8H7D3_9MICC</name>
<dbReference type="InterPro" id="IPR018584">
    <property type="entry name" value="GT87"/>
</dbReference>
<evidence type="ECO:0000256" key="7">
    <source>
        <dbReference type="ARBA" id="ARBA00024033"/>
    </source>
</evidence>
<feature type="transmembrane region" description="Helical" evidence="9">
    <location>
        <begin position="304"/>
        <end position="332"/>
    </location>
</feature>
<feature type="transmembrane region" description="Helical" evidence="9">
    <location>
        <begin position="412"/>
        <end position="431"/>
    </location>
</feature>
<dbReference type="PIRSF" id="PIRSF010361">
    <property type="entry name" value="UCP010361"/>
    <property type="match status" value="1"/>
</dbReference>
<dbReference type="InterPro" id="IPR016570">
    <property type="entry name" value="UCP010361"/>
</dbReference>
<evidence type="ECO:0000256" key="6">
    <source>
        <dbReference type="ARBA" id="ARBA00023136"/>
    </source>
</evidence>
<keyword evidence="11" id="KW-1185">Reference proteome</keyword>
<evidence type="ECO:0000256" key="5">
    <source>
        <dbReference type="ARBA" id="ARBA00022989"/>
    </source>
</evidence>
<sequence>MPESPPRRLPAVSPTQDDRLLAALRRGIGGPVGAHTVPGRSAARFFTPFRVLILLTTLAAVVAVLQKSFCRINGWGQPDVYFAGCYSDWTALYAGRGLAENALAPFADGSTFEYPVLAALVASMTAMIAQTLPSFGASASLIYFDVNFLFVFALWVVTVIVTARSAGRRYWDAAMVAVAPGIILAGSINWDMWAVALMMLGMWLFGGGKPGWAGVMLGLGAAMKVFPMLLLGALLILAVRSLRFAPLAWTVLGAVVAWLVVNLPLMIANPEAWSLFYTFSSERPPGWSSIWQIYNEVLPDGSALAVTGASLGTLSVVSFVLCCGGIFLLGVLAPHRPRFAQLALLIVAAFILCNKVYSPQFVLWLVPLVALALPNWRDFLIWQLAEVLHFFAIWAHLSSQVSGHENVHQLDSSIYVMAVLAHVAATVYLMVRVVQQILRPEDDPVRRSLPAQSERPTTVPVGTRKLNATHWDPGDLAAQSIDDPQGGPYDGAADRAPWLIRSTTADVDTRI</sequence>
<keyword evidence="6 9" id="KW-0472">Membrane</keyword>
<evidence type="ECO:0000256" key="8">
    <source>
        <dbReference type="SAM" id="MobiDB-lite"/>
    </source>
</evidence>
<keyword evidence="4 9" id="KW-0812">Transmembrane</keyword>
<keyword evidence="3" id="KW-0808">Transferase</keyword>
<organism evidence="10 11">
    <name type="scientific">Citricoccus muralis</name>
    <dbReference type="NCBI Taxonomy" id="169134"/>
    <lineage>
        <taxon>Bacteria</taxon>
        <taxon>Bacillati</taxon>
        <taxon>Actinomycetota</taxon>
        <taxon>Actinomycetes</taxon>
        <taxon>Micrococcales</taxon>
        <taxon>Micrococcaceae</taxon>
        <taxon>Citricoccus</taxon>
    </lineage>
</organism>
<gene>
    <name evidence="10" type="ORF">P8192_14320</name>
</gene>
<evidence type="ECO:0000256" key="3">
    <source>
        <dbReference type="ARBA" id="ARBA00022679"/>
    </source>
</evidence>